<evidence type="ECO:0000256" key="5">
    <source>
        <dbReference type="ARBA" id="ARBA00022519"/>
    </source>
</evidence>
<evidence type="ECO:0000259" key="10">
    <source>
        <dbReference type="PROSITE" id="PS52015"/>
    </source>
</evidence>
<keyword evidence="5" id="KW-0997">Cell inner membrane</keyword>
<keyword evidence="3" id="KW-0813">Transport</keyword>
<keyword evidence="7" id="KW-0653">Protein transport</keyword>
<dbReference type="PRINTS" id="PR01374">
    <property type="entry name" value="TONBPROTEIN"/>
</dbReference>
<evidence type="ECO:0000256" key="8">
    <source>
        <dbReference type="ARBA" id="ARBA00022989"/>
    </source>
</evidence>
<evidence type="ECO:0000256" key="2">
    <source>
        <dbReference type="ARBA" id="ARBA00006555"/>
    </source>
</evidence>
<keyword evidence="8" id="KW-1133">Transmembrane helix</keyword>
<protein>
    <submittedName>
        <fullName evidence="11">Protein TonB</fullName>
    </submittedName>
</protein>
<dbReference type="GO" id="GO:0055085">
    <property type="term" value="P:transmembrane transport"/>
    <property type="evidence" value="ECO:0007669"/>
    <property type="project" value="InterPro"/>
</dbReference>
<comment type="similarity">
    <text evidence="2">Belongs to the TonB family.</text>
</comment>
<dbReference type="GO" id="GO:0031992">
    <property type="term" value="F:energy transducer activity"/>
    <property type="evidence" value="ECO:0007669"/>
    <property type="project" value="InterPro"/>
</dbReference>
<dbReference type="InterPro" id="IPR003538">
    <property type="entry name" value="TonB"/>
</dbReference>
<dbReference type="EMBL" id="BQKE01000001">
    <property type="protein sequence ID" value="GJM59633.1"/>
    <property type="molecule type" value="Genomic_DNA"/>
</dbReference>
<evidence type="ECO:0000256" key="6">
    <source>
        <dbReference type="ARBA" id="ARBA00022692"/>
    </source>
</evidence>
<evidence type="ECO:0000313" key="12">
    <source>
        <dbReference type="Proteomes" id="UP001310022"/>
    </source>
</evidence>
<evidence type="ECO:0000256" key="3">
    <source>
        <dbReference type="ARBA" id="ARBA00022448"/>
    </source>
</evidence>
<dbReference type="Gene3D" id="3.30.1150.10">
    <property type="match status" value="1"/>
</dbReference>
<keyword evidence="12" id="KW-1185">Reference proteome</keyword>
<dbReference type="PANTHER" id="PTHR33446">
    <property type="entry name" value="PROTEIN TONB-RELATED"/>
    <property type="match status" value="1"/>
</dbReference>
<proteinExistence type="inferred from homology"/>
<dbReference type="Proteomes" id="UP001310022">
    <property type="component" value="Unassembled WGS sequence"/>
</dbReference>
<name>A0AAN4VTU9_9BACT</name>
<feature type="domain" description="TonB C-terminal" evidence="10">
    <location>
        <begin position="134"/>
        <end position="224"/>
    </location>
</feature>
<organism evidence="11 12">
    <name type="scientific">Persicobacter diffluens</name>
    <dbReference type="NCBI Taxonomy" id="981"/>
    <lineage>
        <taxon>Bacteria</taxon>
        <taxon>Pseudomonadati</taxon>
        <taxon>Bacteroidota</taxon>
        <taxon>Cytophagia</taxon>
        <taxon>Cytophagales</taxon>
        <taxon>Persicobacteraceae</taxon>
        <taxon>Persicobacter</taxon>
    </lineage>
</organism>
<dbReference type="NCBIfam" id="TIGR01352">
    <property type="entry name" value="tonB_Cterm"/>
    <property type="match status" value="1"/>
</dbReference>
<evidence type="ECO:0000256" key="1">
    <source>
        <dbReference type="ARBA" id="ARBA00004383"/>
    </source>
</evidence>
<dbReference type="InterPro" id="IPR051045">
    <property type="entry name" value="TonB-dependent_transducer"/>
</dbReference>
<evidence type="ECO:0000256" key="9">
    <source>
        <dbReference type="ARBA" id="ARBA00023136"/>
    </source>
</evidence>
<dbReference type="PANTHER" id="PTHR33446:SF2">
    <property type="entry name" value="PROTEIN TONB"/>
    <property type="match status" value="1"/>
</dbReference>
<accession>A0AAN4VTU9</accession>
<dbReference type="GO" id="GO:0098797">
    <property type="term" value="C:plasma membrane protein complex"/>
    <property type="evidence" value="ECO:0007669"/>
    <property type="project" value="TreeGrafter"/>
</dbReference>
<evidence type="ECO:0000256" key="4">
    <source>
        <dbReference type="ARBA" id="ARBA00022475"/>
    </source>
</evidence>
<comment type="caution">
    <text evidence="11">The sequence shown here is derived from an EMBL/GenBank/DDBJ whole genome shotgun (WGS) entry which is preliminary data.</text>
</comment>
<keyword evidence="4" id="KW-1003">Cell membrane</keyword>
<reference evidence="11 12" key="1">
    <citation type="submission" date="2021-12" db="EMBL/GenBank/DDBJ databases">
        <title>Genome sequencing of bacteria with rrn-lacking chromosome and rrn-plasmid.</title>
        <authorList>
            <person name="Anda M."/>
            <person name="Iwasaki W."/>
        </authorList>
    </citation>
    <scope>NUCLEOTIDE SEQUENCE [LARGE SCALE GENOMIC DNA]</scope>
    <source>
        <strain evidence="11 12">NBRC 15940</strain>
    </source>
</reference>
<evidence type="ECO:0000313" key="11">
    <source>
        <dbReference type="EMBL" id="GJM59633.1"/>
    </source>
</evidence>
<comment type="subcellular location">
    <subcellularLocation>
        <location evidence="1">Cell inner membrane</location>
        <topology evidence="1">Single-pass membrane protein</topology>
        <orientation evidence="1">Periplasmic side</orientation>
    </subcellularLocation>
</comment>
<dbReference type="SUPFAM" id="SSF74653">
    <property type="entry name" value="TolA/TonB C-terminal domain"/>
    <property type="match status" value="1"/>
</dbReference>
<keyword evidence="6" id="KW-0812">Transmembrane</keyword>
<sequence>MELKKDPGKDLKKRRSLFFTIGLCLSLAFSIAAFNWRVYEDKIDITGIPIDGDDIEIVEIPASRIEPPKPPRVVNPVIIEIPDTEDILDPDDIDIDIEVTETDKIEDVIFTDAPIEEDPEEIVVFAEKQPAFPGGISAFYKYVSKNMNYPSQAKRQGISGKVFVQFVVDRDGSISNVEIMKGIGAGCDEEAKRVLANSPKWNPGKQRGRAVRVRMVLPITFKLN</sequence>
<dbReference type="AlphaFoldDB" id="A0AAN4VTU9"/>
<dbReference type="GO" id="GO:0015031">
    <property type="term" value="P:protein transport"/>
    <property type="evidence" value="ECO:0007669"/>
    <property type="project" value="UniProtKB-KW"/>
</dbReference>
<dbReference type="PROSITE" id="PS52015">
    <property type="entry name" value="TONB_CTD"/>
    <property type="match status" value="1"/>
</dbReference>
<gene>
    <name evidence="11" type="ORF">PEDI_01850</name>
</gene>
<dbReference type="GO" id="GO:0030288">
    <property type="term" value="C:outer membrane-bounded periplasmic space"/>
    <property type="evidence" value="ECO:0007669"/>
    <property type="project" value="InterPro"/>
</dbReference>
<dbReference type="InterPro" id="IPR037682">
    <property type="entry name" value="TonB_C"/>
</dbReference>
<dbReference type="GO" id="GO:0015891">
    <property type="term" value="P:siderophore transport"/>
    <property type="evidence" value="ECO:0007669"/>
    <property type="project" value="InterPro"/>
</dbReference>
<dbReference type="InterPro" id="IPR006260">
    <property type="entry name" value="TonB/TolA_C"/>
</dbReference>
<dbReference type="RefSeq" id="WP_338235632.1">
    <property type="nucleotide sequence ID" value="NZ_BQKE01000001.1"/>
</dbReference>
<dbReference type="Pfam" id="PF03544">
    <property type="entry name" value="TonB_C"/>
    <property type="match status" value="1"/>
</dbReference>
<evidence type="ECO:0000256" key="7">
    <source>
        <dbReference type="ARBA" id="ARBA00022927"/>
    </source>
</evidence>
<keyword evidence="9" id="KW-0472">Membrane</keyword>